<evidence type="ECO:0000256" key="1">
    <source>
        <dbReference type="SAM" id="Coils"/>
    </source>
</evidence>
<comment type="caution">
    <text evidence="3">The sequence shown here is derived from an EMBL/GenBank/DDBJ whole genome shotgun (WGS) entry which is preliminary data.</text>
</comment>
<feature type="coiled-coil region" evidence="1">
    <location>
        <begin position="91"/>
        <end position="118"/>
    </location>
</feature>
<proteinExistence type="predicted"/>
<feature type="region of interest" description="Disordered" evidence="2">
    <location>
        <begin position="131"/>
        <end position="154"/>
    </location>
</feature>
<protein>
    <submittedName>
        <fullName evidence="3">Uncharacterized protein</fullName>
    </submittedName>
</protein>
<dbReference type="Proteomes" id="UP000324800">
    <property type="component" value="Unassembled WGS sequence"/>
</dbReference>
<feature type="non-terminal residue" evidence="3">
    <location>
        <position position="180"/>
    </location>
</feature>
<evidence type="ECO:0000313" key="3">
    <source>
        <dbReference type="EMBL" id="KAA6359300.1"/>
    </source>
</evidence>
<reference evidence="3 4" key="1">
    <citation type="submission" date="2019-03" db="EMBL/GenBank/DDBJ databases">
        <title>Single cell metagenomics reveals metabolic interactions within the superorganism composed of flagellate Streblomastix strix and complex community of Bacteroidetes bacteria on its surface.</title>
        <authorList>
            <person name="Treitli S.C."/>
            <person name="Kolisko M."/>
            <person name="Husnik F."/>
            <person name="Keeling P."/>
            <person name="Hampl V."/>
        </authorList>
    </citation>
    <scope>NUCLEOTIDE SEQUENCE [LARGE SCALE GENOMIC DNA]</scope>
    <source>
        <strain evidence="3">ST1C</strain>
    </source>
</reference>
<evidence type="ECO:0000313" key="4">
    <source>
        <dbReference type="Proteomes" id="UP000324800"/>
    </source>
</evidence>
<name>A0A5J4TN84_9EUKA</name>
<evidence type="ECO:0000256" key="2">
    <source>
        <dbReference type="SAM" id="MobiDB-lite"/>
    </source>
</evidence>
<keyword evidence="1" id="KW-0175">Coiled coil</keyword>
<dbReference type="AlphaFoldDB" id="A0A5J4TN84"/>
<organism evidence="3 4">
    <name type="scientific">Streblomastix strix</name>
    <dbReference type="NCBI Taxonomy" id="222440"/>
    <lineage>
        <taxon>Eukaryota</taxon>
        <taxon>Metamonada</taxon>
        <taxon>Preaxostyla</taxon>
        <taxon>Oxymonadida</taxon>
        <taxon>Streblomastigidae</taxon>
        <taxon>Streblomastix</taxon>
    </lineage>
</organism>
<sequence length="180" mass="21904">MESATEHSRINVKEQFKNTTNQWEQEKLRITQSVQQRPPLFKDIKTDVDRWGEVLKQKGDKVTKEEWERYLAELQKVTEERNQKAKEDYIIKTAKEQLQQEQKDKRDKEAERLKKQAKYMQELSQLIQQKIEREQGSKDDTNIQNDDKEKEQLILQRQKEIYDKQKQLEQEQKEAEQRIK</sequence>
<gene>
    <name evidence="3" type="ORF">EZS28_045173</name>
</gene>
<dbReference type="EMBL" id="SNRW01028598">
    <property type="protein sequence ID" value="KAA6359300.1"/>
    <property type="molecule type" value="Genomic_DNA"/>
</dbReference>
<accession>A0A5J4TN84</accession>